<dbReference type="CDD" id="cd10446">
    <property type="entry name" value="GIY-YIG_unchar_1"/>
    <property type="match status" value="1"/>
</dbReference>
<name>A0ABQ1U882_9GAMM</name>
<evidence type="ECO:0000259" key="1">
    <source>
        <dbReference type="PROSITE" id="PS50164"/>
    </source>
</evidence>
<sequence>MANLVDFLRLYGVNVDCSNYKIHLATGSEYPPLEAFFAGTFKEWQENQAQRNFECEHVIGLIGLQSNKWLFAGVYRMLGHEVAGGRCYYQSEELPGQDEIIGRIIVSHSRTSRASYLWGTPETENSYIVSELREKPMSVGDFPGYHATTVSYEVLKTIVSQGVQSWKGALTSLKGVYLIVDTTNGSKYVGSALGADGLWQRWASYVHTGHGGNVELRAVLREKGAEHVEHFQYSILEIADSHASDEYVRERESYWKEALLSRKFGYNKN</sequence>
<gene>
    <name evidence="2" type="ORF">GCM10008027_41800</name>
</gene>
<dbReference type="RefSeq" id="WP_167658967.1">
    <property type="nucleotide sequence ID" value="NZ_BMIT01000027.1"/>
</dbReference>
<dbReference type="Pfam" id="PF01541">
    <property type="entry name" value="GIY-YIG"/>
    <property type="match status" value="1"/>
</dbReference>
<proteinExistence type="predicted"/>
<keyword evidence="3" id="KW-1185">Reference proteome</keyword>
<dbReference type="SUPFAM" id="SSF82771">
    <property type="entry name" value="GIY-YIG endonuclease"/>
    <property type="match status" value="1"/>
</dbReference>
<accession>A0ABQ1U882</accession>
<protein>
    <recommendedName>
        <fullName evidence="1">GIY-YIG domain-containing protein</fullName>
    </recommendedName>
</protein>
<dbReference type="Gene3D" id="3.40.1440.10">
    <property type="entry name" value="GIY-YIG endonuclease"/>
    <property type="match status" value="1"/>
</dbReference>
<evidence type="ECO:0000313" key="2">
    <source>
        <dbReference type="EMBL" id="GGF12631.1"/>
    </source>
</evidence>
<organism evidence="2 3">
    <name type="scientific">Pseudoalteromonas gelatinilytica</name>
    <dbReference type="NCBI Taxonomy" id="1703256"/>
    <lineage>
        <taxon>Bacteria</taxon>
        <taxon>Pseudomonadati</taxon>
        <taxon>Pseudomonadota</taxon>
        <taxon>Gammaproteobacteria</taxon>
        <taxon>Alteromonadales</taxon>
        <taxon>Pseudoalteromonadaceae</taxon>
        <taxon>Pseudoalteromonas</taxon>
    </lineage>
</organism>
<dbReference type="Proteomes" id="UP000638462">
    <property type="component" value="Unassembled WGS sequence"/>
</dbReference>
<evidence type="ECO:0000313" key="3">
    <source>
        <dbReference type="Proteomes" id="UP000638462"/>
    </source>
</evidence>
<dbReference type="InterPro" id="IPR000305">
    <property type="entry name" value="GIY-YIG_endonuc"/>
</dbReference>
<feature type="domain" description="GIY-YIG" evidence="1">
    <location>
        <begin position="172"/>
        <end position="268"/>
    </location>
</feature>
<comment type="caution">
    <text evidence="2">The sequence shown here is derived from an EMBL/GenBank/DDBJ whole genome shotgun (WGS) entry which is preliminary data.</text>
</comment>
<reference evidence="3" key="1">
    <citation type="journal article" date="2019" name="Int. J. Syst. Evol. Microbiol.">
        <title>The Global Catalogue of Microorganisms (GCM) 10K type strain sequencing project: providing services to taxonomists for standard genome sequencing and annotation.</title>
        <authorList>
            <consortium name="The Broad Institute Genomics Platform"/>
            <consortium name="The Broad Institute Genome Sequencing Center for Infectious Disease"/>
            <person name="Wu L."/>
            <person name="Ma J."/>
        </authorList>
    </citation>
    <scope>NUCLEOTIDE SEQUENCE [LARGE SCALE GENOMIC DNA]</scope>
    <source>
        <strain evidence="3">CGMCC 1.15394</strain>
    </source>
</reference>
<dbReference type="EMBL" id="BMIT01000027">
    <property type="protein sequence ID" value="GGF12631.1"/>
    <property type="molecule type" value="Genomic_DNA"/>
</dbReference>
<dbReference type="PROSITE" id="PS50164">
    <property type="entry name" value="GIY_YIG"/>
    <property type="match status" value="1"/>
</dbReference>
<dbReference type="InterPro" id="IPR035901">
    <property type="entry name" value="GIY-YIG_endonuc_sf"/>
</dbReference>